<proteinExistence type="predicted"/>
<evidence type="ECO:0000313" key="3">
    <source>
        <dbReference type="Proteomes" id="UP001172738"/>
    </source>
</evidence>
<keyword evidence="1" id="KW-0812">Transmembrane</keyword>
<dbReference type="PANTHER" id="PTHR34980:SF2">
    <property type="entry name" value="INNER MEMBRANE PROTEIN YHAH-RELATED"/>
    <property type="match status" value="1"/>
</dbReference>
<accession>A0ABT8G418</accession>
<dbReference type="InterPro" id="IPR008523">
    <property type="entry name" value="DUF805"/>
</dbReference>
<protein>
    <submittedName>
        <fullName evidence="2">DUF805 domain-containing protein</fullName>
    </submittedName>
</protein>
<keyword evidence="3" id="KW-1185">Reference proteome</keyword>
<sequence length="122" mass="13352">MNGYKAALSKYAQFSGRSRRAEFWGFALVNILISIVFSILITLVGVSSDGTYTTVGWILVAAIVLYGLFILIPNLALQWRRYQDIGWAGAVSIIGWFVPLLTFIVALIPGNAGPNQYGPDPK</sequence>
<feature type="transmembrane region" description="Helical" evidence="1">
    <location>
        <begin position="85"/>
        <end position="108"/>
    </location>
</feature>
<evidence type="ECO:0000313" key="2">
    <source>
        <dbReference type="EMBL" id="MDN4473853.1"/>
    </source>
</evidence>
<feature type="transmembrane region" description="Helical" evidence="1">
    <location>
        <begin position="52"/>
        <end position="73"/>
    </location>
</feature>
<dbReference type="EMBL" id="JAUHPV010000008">
    <property type="protein sequence ID" value="MDN4473853.1"/>
    <property type="molecule type" value="Genomic_DNA"/>
</dbReference>
<name>A0ABT8G418_9MICO</name>
<gene>
    <name evidence="2" type="ORF">QQX04_12680</name>
</gene>
<comment type="caution">
    <text evidence="2">The sequence shown here is derived from an EMBL/GenBank/DDBJ whole genome shotgun (WGS) entry which is preliminary data.</text>
</comment>
<dbReference type="RefSeq" id="WP_301129783.1">
    <property type="nucleotide sequence ID" value="NZ_JAUHPV010000008.1"/>
</dbReference>
<dbReference type="Proteomes" id="UP001172738">
    <property type="component" value="Unassembled WGS sequence"/>
</dbReference>
<keyword evidence="1" id="KW-1133">Transmembrane helix</keyword>
<evidence type="ECO:0000256" key="1">
    <source>
        <dbReference type="SAM" id="Phobius"/>
    </source>
</evidence>
<reference evidence="2" key="1">
    <citation type="submission" date="2023-06" db="EMBL/GenBank/DDBJ databases">
        <title>SYSU T00b26.</title>
        <authorList>
            <person name="Gao L."/>
            <person name="Fang B.-Z."/>
            <person name="Li W.-J."/>
        </authorList>
    </citation>
    <scope>NUCLEOTIDE SEQUENCE</scope>
    <source>
        <strain evidence="2">SYSU T00b26</strain>
    </source>
</reference>
<feature type="transmembrane region" description="Helical" evidence="1">
    <location>
        <begin position="21"/>
        <end position="46"/>
    </location>
</feature>
<organism evidence="2 3">
    <name type="scientific">Demequina zhanjiangensis</name>
    <dbReference type="NCBI Taxonomy" id="3051659"/>
    <lineage>
        <taxon>Bacteria</taxon>
        <taxon>Bacillati</taxon>
        <taxon>Actinomycetota</taxon>
        <taxon>Actinomycetes</taxon>
        <taxon>Micrococcales</taxon>
        <taxon>Demequinaceae</taxon>
        <taxon>Demequina</taxon>
    </lineage>
</organism>
<dbReference type="Pfam" id="PF05656">
    <property type="entry name" value="DUF805"/>
    <property type="match status" value="1"/>
</dbReference>
<dbReference type="PANTHER" id="PTHR34980">
    <property type="entry name" value="INNER MEMBRANE PROTEIN-RELATED-RELATED"/>
    <property type="match status" value="1"/>
</dbReference>
<keyword evidence="1" id="KW-0472">Membrane</keyword>